<reference evidence="1" key="1">
    <citation type="submission" date="2023-05" db="EMBL/GenBank/DDBJ databases">
        <authorList>
            <person name="Zhang X."/>
        </authorList>
    </citation>
    <scope>NUCLEOTIDE SEQUENCE</scope>
    <source>
        <strain evidence="1">YF14B1</strain>
    </source>
</reference>
<dbReference type="Proteomes" id="UP001241110">
    <property type="component" value="Unassembled WGS sequence"/>
</dbReference>
<dbReference type="EMBL" id="JASJOS010000008">
    <property type="protein sequence ID" value="MDJ1482628.1"/>
    <property type="molecule type" value="Genomic_DNA"/>
</dbReference>
<gene>
    <name evidence="1" type="ORF">QNI16_19165</name>
</gene>
<organism evidence="1 2">
    <name type="scientific">Xanthocytophaga flava</name>
    <dbReference type="NCBI Taxonomy" id="3048013"/>
    <lineage>
        <taxon>Bacteria</taxon>
        <taxon>Pseudomonadati</taxon>
        <taxon>Bacteroidota</taxon>
        <taxon>Cytophagia</taxon>
        <taxon>Cytophagales</taxon>
        <taxon>Rhodocytophagaceae</taxon>
        <taxon>Xanthocytophaga</taxon>
    </lineage>
</organism>
<evidence type="ECO:0000313" key="2">
    <source>
        <dbReference type="Proteomes" id="UP001241110"/>
    </source>
</evidence>
<dbReference type="RefSeq" id="WP_313981908.1">
    <property type="nucleotide sequence ID" value="NZ_JASJOS010000008.1"/>
</dbReference>
<dbReference type="AlphaFoldDB" id="A0AAE3U9U5"/>
<accession>A0AAE3U9U5</accession>
<proteinExistence type="predicted"/>
<comment type="caution">
    <text evidence="1">The sequence shown here is derived from an EMBL/GenBank/DDBJ whole genome shotgun (WGS) entry which is preliminary data.</text>
</comment>
<name>A0AAE3U9U5_9BACT</name>
<protein>
    <submittedName>
        <fullName evidence="1">Uncharacterized protein</fullName>
    </submittedName>
</protein>
<sequence>METTFPQFSKKWYFFGLPSVPPAENTYESFDYEALPPLNSDKLDGSLQWLQADLSDTD</sequence>
<evidence type="ECO:0000313" key="1">
    <source>
        <dbReference type="EMBL" id="MDJ1482628.1"/>
    </source>
</evidence>